<proteinExistence type="predicted"/>
<feature type="non-terminal residue" evidence="1">
    <location>
        <position position="1"/>
    </location>
</feature>
<comment type="caution">
    <text evidence="1">The sequence shown here is derived from an EMBL/GenBank/DDBJ whole genome shotgun (WGS) entry which is preliminary data.</text>
</comment>
<organism evidence="1 2">
    <name type="scientific">Mucuna pruriens</name>
    <name type="common">Velvet bean</name>
    <name type="synonym">Dolichos pruriens</name>
    <dbReference type="NCBI Taxonomy" id="157652"/>
    <lineage>
        <taxon>Eukaryota</taxon>
        <taxon>Viridiplantae</taxon>
        <taxon>Streptophyta</taxon>
        <taxon>Embryophyta</taxon>
        <taxon>Tracheophyta</taxon>
        <taxon>Spermatophyta</taxon>
        <taxon>Magnoliopsida</taxon>
        <taxon>eudicotyledons</taxon>
        <taxon>Gunneridae</taxon>
        <taxon>Pentapetalae</taxon>
        <taxon>rosids</taxon>
        <taxon>fabids</taxon>
        <taxon>Fabales</taxon>
        <taxon>Fabaceae</taxon>
        <taxon>Papilionoideae</taxon>
        <taxon>50 kb inversion clade</taxon>
        <taxon>NPAAA clade</taxon>
        <taxon>indigoferoid/millettioid clade</taxon>
        <taxon>Phaseoleae</taxon>
        <taxon>Mucuna</taxon>
    </lineage>
</organism>
<reference evidence="1" key="1">
    <citation type="submission" date="2018-05" db="EMBL/GenBank/DDBJ databases">
        <title>Draft genome of Mucuna pruriens seed.</title>
        <authorList>
            <person name="Nnadi N.E."/>
            <person name="Vos R."/>
            <person name="Hasami M.H."/>
            <person name="Devisetty U.K."/>
            <person name="Aguiy J.C."/>
        </authorList>
    </citation>
    <scope>NUCLEOTIDE SEQUENCE [LARGE SCALE GENOMIC DNA]</scope>
    <source>
        <strain evidence="1">JCA_2017</strain>
    </source>
</reference>
<gene>
    <name evidence="1" type="ORF">CR513_23772</name>
</gene>
<dbReference type="AlphaFoldDB" id="A0A371GTQ7"/>
<dbReference type="PANTHER" id="PTHR24559:SF444">
    <property type="entry name" value="REVERSE TRANSCRIPTASE DOMAIN-CONTAINING PROTEIN"/>
    <property type="match status" value="1"/>
</dbReference>
<accession>A0A371GTQ7</accession>
<dbReference type="OrthoDB" id="1928766at2759"/>
<keyword evidence="2" id="KW-1185">Reference proteome</keyword>
<evidence type="ECO:0000313" key="2">
    <source>
        <dbReference type="Proteomes" id="UP000257109"/>
    </source>
</evidence>
<evidence type="ECO:0008006" key="3">
    <source>
        <dbReference type="Google" id="ProtNLM"/>
    </source>
</evidence>
<dbReference type="SUPFAM" id="SSF56672">
    <property type="entry name" value="DNA/RNA polymerases"/>
    <property type="match status" value="1"/>
</dbReference>
<evidence type="ECO:0000313" key="1">
    <source>
        <dbReference type="EMBL" id="RDX93905.1"/>
    </source>
</evidence>
<dbReference type="InterPro" id="IPR053134">
    <property type="entry name" value="RNA-dir_DNA_polymerase"/>
</dbReference>
<dbReference type="Gene3D" id="3.10.10.10">
    <property type="entry name" value="HIV Type 1 Reverse Transcriptase, subunit A, domain 1"/>
    <property type="match status" value="1"/>
</dbReference>
<name>A0A371GTQ7_MUCPR</name>
<protein>
    <recommendedName>
        <fullName evidence="3">Reverse transcriptase domain-containing protein</fullName>
    </recommendedName>
</protein>
<sequence length="102" mass="11446">MPGIDPEFICHLCRYPQASVQLPKESLVRKPRSSSAGFIREIQYPTWLANVVMVKKANGKWRMCTDYIDLNKACPKDPYPLPSIDRLVDGASGSTLLSFMDA</sequence>
<dbReference type="EMBL" id="QJKJ01004502">
    <property type="protein sequence ID" value="RDX93905.1"/>
    <property type="molecule type" value="Genomic_DNA"/>
</dbReference>
<dbReference type="Proteomes" id="UP000257109">
    <property type="component" value="Unassembled WGS sequence"/>
</dbReference>
<dbReference type="InterPro" id="IPR043502">
    <property type="entry name" value="DNA/RNA_pol_sf"/>
</dbReference>
<dbReference type="PANTHER" id="PTHR24559">
    <property type="entry name" value="TRANSPOSON TY3-I GAG-POL POLYPROTEIN"/>
    <property type="match status" value="1"/>
</dbReference>